<organism evidence="1">
    <name type="scientific">Oryza barthii</name>
    <dbReference type="NCBI Taxonomy" id="65489"/>
    <lineage>
        <taxon>Eukaryota</taxon>
        <taxon>Viridiplantae</taxon>
        <taxon>Streptophyta</taxon>
        <taxon>Embryophyta</taxon>
        <taxon>Tracheophyta</taxon>
        <taxon>Spermatophyta</taxon>
        <taxon>Magnoliopsida</taxon>
        <taxon>Liliopsida</taxon>
        <taxon>Poales</taxon>
        <taxon>Poaceae</taxon>
        <taxon>BOP clade</taxon>
        <taxon>Oryzoideae</taxon>
        <taxon>Oryzeae</taxon>
        <taxon>Oryzinae</taxon>
        <taxon>Oryza</taxon>
    </lineage>
</organism>
<name>A0A0D3GXR1_9ORYZ</name>
<dbReference type="EnsemblPlants" id="OBART08G06990.2">
    <property type="protein sequence ID" value="OBART08G06990.2"/>
    <property type="gene ID" value="OBART08G06990"/>
</dbReference>
<keyword evidence="2" id="KW-1185">Reference proteome</keyword>
<dbReference type="AlphaFoldDB" id="A0A0D3GXR1"/>
<evidence type="ECO:0000313" key="1">
    <source>
        <dbReference type="EnsemblPlants" id="OBART08G06990.2"/>
    </source>
</evidence>
<sequence length="117" mass="12959">MVQHGCSNLTTGCPSWYPVGTFQVTLQYCLENYLIILKYFAMCMHAASQDDGDAGNPDRSFFHVSAQEPSRLDRCFPLPVPFSSWATASNCSNCHFWGPHSVGCVPKVIPTCGPHSW</sequence>
<dbReference type="Gramene" id="OBART08G06990.1">
    <property type="protein sequence ID" value="OBART08G06990.1"/>
    <property type="gene ID" value="OBART08G06990"/>
</dbReference>
<dbReference type="EnsemblPlants" id="OBART08G06990.1">
    <property type="protein sequence ID" value="OBART08G06990.1"/>
    <property type="gene ID" value="OBART08G06990"/>
</dbReference>
<protein>
    <submittedName>
        <fullName evidence="1">Uncharacterized protein</fullName>
    </submittedName>
</protein>
<proteinExistence type="predicted"/>
<dbReference type="PaxDb" id="65489-OBART08G06990.1"/>
<reference evidence="1" key="1">
    <citation type="journal article" date="2009" name="Rice">
        <title>De Novo Next Generation Sequencing of Plant Genomes.</title>
        <authorList>
            <person name="Rounsley S."/>
            <person name="Marri P.R."/>
            <person name="Yu Y."/>
            <person name="He R."/>
            <person name="Sisneros N."/>
            <person name="Goicoechea J.L."/>
            <person name="Lee S.J."/>
            <person name="Angelova A."/>
            <person name="Kudrna D."/>
            <person name="Luo M."/>
            <person name="Affourtit J."/>
            <person name="Desany B."/>
            <person name="Knight J."/>
            <person name="Niazi F."/>
            <person name="Egholm M."/>
            <person name="Wing R.A."/>
        </authorList>
    </citation>
    <scope>NUCLEOTIDE SEQUENCE [LARGE SCALE GENOMIC DNA]</scope>
    <source>
        <strain evidence="1">IRGC 105608</strain>
    </source>
</reference>
<dbReference type="Gramene" id="OBART08G06990.2">
    <property type="protein sequence ID" value="OBART08G06990.2"/>
    <property type="gene ID" value="OBART08G06990"/>
</dbReference>
<reference evidence="1" key="2">
    <citation type="submission" date="2015-03" db="UniProtKB">
        <authorList>
            <consortium name="EnsemblPlants"/>
        </authorList>
    </citation>
    <scope>IDENTIFICATION</scope>
</reference>
<dbReference type="Proteomes" id="UP000026960">
    <property type="component" value="Chromosome 8"/>
</dbReference>
<accession>A0A0D3GXR1</accession>
<dbReference type="HOGENOM" id="CLU_2088525_0_0_1"/>
<evidence type="ECO:0000313" key="2">
    <source>
        <dbReference type="Proteomes" id="UP000026960"/>
    </source>
</evidence>